<comment type="caution">
    <text evidence="2">The sequence shown here is derived from an EMBL/GenBank/DDBJ whole genome shotgun (WGS) entry which is preliminary data.</text>
</comment>
<evidence type="ECO:0000313" key="2">
    <source>
        <dbReference type="EMBL" id="MCZ8538010.1"/>
    </source>
</evidence>
<gene>
    <name evidence="2" type="ORF">M9R32_12510</name>
</gene>
<dbReference type="PROSITE" id="PS51257">
    <property type="entry name" value="PROKAR_LIPOPROTEIN"/>
    <property type="match status" value="1"/>
</dbReference>
<organism evidence="2 3">
    <name type="scientific">Paenisporosarcina quisquiliarum</name>
    <dbReference type="NCBI Taxonomy" id="365346"/>
    <lineage>
        <taxon>Bacteria</taxon>
        <taxon>Bacillati</taxon>
        <taxon>Bacillota</taxon>
        <taxon>Bacilli</taxon>
        <taxon>Bacillales</taxon>
        <taxon>Caryophanaceae</taxon>
        <taxon>Paenisporosarcina</taxon>
    </lineage>
</organism>
<protein>
    <recommendedName>
        <fullName evidence="1">Bacterial Ig-like domain-containing protein</fullName>
    </recommendedName>
</protein>
<evidence type="ECO:0000259" key="1">
    <source>
        <dbReference type="Pfam" id="PF20251"/>
    </source>
</evidence>
<keyword evidence="3" id="KW-1185">Reference proteome</keyword>
<sequence length="153" mass="17686">MKTKRIMITYISIALLMLVGCEEKTSNPVGEVQKVVILTHKAEIQEVPSSRDGITLEMEKVQYKPYDKEITLNVINESTKDLTEGNHFYLQKKENGIWFEIPYKKKMFTEEGLIIREKASMTLKVSELKYEFSPGEYRAVFNKLAAPFEVTLN</sequence>
<proteinExistence type="predicted"/>
<dbReference type="Proteomes" id="UP001152173">
    <property type="component" value="Unassembled WGS sequence"/>
</dbReference>
<name>A0A9X3LHD1_9BACL</name>
<feature type="domain" description="Bacterial Ig-like" evidence="1">
    <location>
        <begin position="52"/>
        <end position="140"/>
    </location>
</feature>
<dbReference type="RefSeq" id="WP_269927080.1">
    <property type="nucleotide sequence ID" value="NZ_JAMKBJ010000011.1"/>
</dbReference>
<dbReference type="AlphaFoldDB" id="A0A9X3LHD1"/>
<accession>A0A9X3LHD1</accession>
<evidence type="ECO:0000313" key="3">
    <source>
        <dbReference type="Proteomes" id="UP001152173"/>
    </source>
</evidence>
<reference evidence="2" key="1">
    <citation type="submission" date="2022-05" db="EMBL/GenBank/DDBJ databases">
        <authorList>
            <person name="Colautti A."/>
            <person name="Iacumin L."/>
        </authorList>
    </citation>
    <scope>NUCLEOTIDE SEQUENCE</scope>
    <source>
        <strain evidence="2">SK 55</strain>
    </source>
</reference>
<dbReference type="EMBL" id="JAMKBJ010000011">
    <property type="protein sequence ID" value="MCZ8538010.1"/>
    <property type="molecule type" value="Genomic_DNA"/>
</dbReference>
<dbReference type="Pfam" id="PF20251">
    <property type="entry name" value="Big_14"/>
    <property type="match status" value="1"/>
</dbReference>
<dbReference type="InterPro" id="IPR046878">
    <property type="entry name" value="Big_14"/>
</dbReference>